<name>A0A4E9EJQ2_GIBZA</name>
<organism evidence="2">
    <name type="scientific">Gibberella zeae</name>
    <name type="common">Wheat head blight fungus</name>
    <name type="synonym">Fusarium graminearum</name>
    <dbReference type="NCBI Taxonomy" id="5518"/>
    <lineage>
        <taxon>Eukaryota</taxon>
        <taxon>Fungi</taxon>
        <taxon>Dikarya</taxon>
        <taxon>Ascomycota</taxon>
        <taxon>Pezizomycotina</taxon>
        <taxon>Sordariomycetes</taxon>
        <taxon>Hypocreomycetidae</taxon>
        <taxon>Hypocreales</taxon>
        <taxon>Nectriaceae</taxon>
        <taxon>Fusarium</taxon>
    </lineage>
</organism>
<gene>
    <name evidence="2" type="ORF">FUG_LOCUS511609</name>
    <name evidence="1" type="ORF">MDCFG202_LOCUS369487</name>
</gene>
<proteinExistence type="predicted"/>
<protein>
    <submittedName>
        <fullName evidence="2">Uncharacterized protein</fullName>
    </submittedName>
</protein>
<dbReference type="EMBL" id="CAAKMV010000174">
    <property type="protein sequence ID" value="VIO63093.1"/>
    <property type="molecule type" value="Genomic_DNA"/>
</dbReference>
<accession>A0A4E9EJQ2</accession>
<dbReference type="AlphaFoldDB" id="A0A4E9EJQ2"/>
<sequence length="87" mass="9513">MLYLCFWRVAFAGSSNLLKAGVGMGAFGWSIDDDNLMSTTSRRWRSFFALYGTVVPVIAQGACDTTRLDDSGIAIAGRYQAAKMSYL</sequence>
<evidence type="ECO:0000313" key="2">
    <source>
        <dbReference type="EMBL" id="VIO63093.1"/>
    </source>
</evidence>
<dbReference type="EMBL" id="CAJPIJ010000153">
    <property type="protein sequence ID" value="CAG1994152.1"/>
    <property type="molecule type" value="Genomic_DNA"/>
</dbReference>
<reference evidence="2" key="1">
    <citation type="submission" date="2019-04" db="EMBL/GenBank/DDBJ databases">
        <authorList>
            <person name="Melise S."/>
            <person name="Noan J."/>
            <person name="Okalmin O."/>
        </authorList>
    </citation>
    <scope>NUCLEOTIDE SEQUENCE</scope>
    <source>
        <strain evidence="2">FN9</strain>
    </source>
</reference>
<dbReference type="Proteomes" id="UP000746612">
    <property type="component" value="Unassembled WGS sequence"/>
</dbReference>
<reference evidence="1" key="2">
    <citation type="submission" date="2021-03" db="EMBL/GenBank/DDBJ databases">
        <authorList>
            <person name="Alouane T."/>
            <person name="Langin T."/>
            <person name="Bonhomme L."/>
        </authorList>
    </citation>
    <scope>NUCLEOTIDE SEQUENCE</scope>
    <source>
        <strain evidence="1">MDC_Fg202</strain>
    </source>
</reference>
<evidence type="ECO:0000313" key="1">
    <source>
        <dbReference type="EMBL" id="CAG1994152.1"/>
    </source>
</evidence>